<evidence type="ECO:0000256" key="1">
    <source>
        <dbReference type="ARBA" id="ARBA00009934"/>
    </source>
</evidence>
<name>A0A6F9DFA7_9ASCI</name>
<protein>
    <submittedName>
        <fullName evidence="4">Biotin--protein ligase</fullName>
    </submittedName>
</protein>
<evidence type="ECO:0000256" key="2">
    <source>
        <dbReference type="ARBA" id="ARBA00022598"/>
    </source>
</evidence>
<dbReference type="InterPro" id="IPR004143">
    <property type="entry name" value="BPL_LPL_catalytic"/>
</dbReference>
<dbReference type="GO" id="GO:0004077">
    <property type="term" value="F:biotin--[biotin carboxyl-carrier protein] ligase activity"/>
    <property type="evidence" value="ECO:0007669"/>
    <property type="project" value="InterPro"/>
</dbReference>
<dbReference type="InterPro" id="IPR004408">
    <property type="entry name" value="Biotin_CoA_COase_ligase"/>
</dbReference>
<dbReference type="AlphaFoldDB" id="A0A6F9DFA7"/>
<proteinExistence type="evidence at transcript level"/>
<reference evidence="4" key="1">
    <citation type="submission" date="2020-04" db="EMBL/GenBank/DDBJ databases">
        <authorList>
            <person name="Neveu A P."/>
        </authorList>
    </citation>
    <scope>NUCLEOTIDE SEQUENCE</scope>
    <source>
        <tissue evidence="4">Whole embryo</tissue>
    </source>
</reference>
<feature type="domain" description="BPL/LPL catalytic" evidence="3">
    <location>
        <begin position="77"/>
        <end position="271"/>
    </location>
</feature>
<dbReference type="Gene3D" id="3.30.930.10">
    <property type="entry name" value="Bira Bifunctional Protein, Domain 2"/>
    <property type="match status" value="1"/>
</dbReference>
<evidence type="ECO:0000313" key="4">
    <source>
        <dbReference type="EMBL" id="CAB3253290.1"/>
    </source>
</evidence>
<dbReference type="PANTHER" id="PTHR12835:SF5">
    <property type="entry name" value="BIOTIN--PROTEIN LIGASE"/>
    <property type="match status" value="1"/>
</dbReference>
<dbReference type="Pfam" id="PF03099">
    <property type="entry name" value="BPL_LplA_LipB"/>
    <property type="match status" value="1"/>
</dbReference>
<sequence length="348" mass="38792">MPTNRAVLFTSSEKLRQTFFSWFDESASRFSVMGLGLWPEDVFELTYTDKFNEEVIAAYSRSENCVPKTIKYQFDFHSYQQSLTSKAFGHIAVYADIIGTTMTVFDGLTLRYPESFSVVAIARQQTKGQGRSGNKWLSPVGCAMFTLVVAIPMKSKLGQSLPILQHLTSVAVAHSVRSLPGLQEVNIGVKWPNDIYFGSEIKLGGVVVKSTMFKNNCIASIGCGVNICNEKPTVCVNQILKENYNKSDVLSCEQVIARTLTILEALIDDFQQNGPQGFLEMYYKYWIHSGANVKVQRDRHSSEKLNALVIGIDECGYLRVRLDDGSITTLNPDGNSFDLTKNLIIAKS</sequence>
<dbReference type="InterPro" id="IPR045864">
    <property type="entry name" value="aa-tRNA-synth_II/BPL/LPL"/>
</dbReference>
<dbReference type="SUPFAM" id="SSF55681">
    <property type="entry name" value="Class II aaRS and biotin synthetases"/>
    <property type="match status" value="1"/>
</dbReference>
<comment type="similarity">
    <text evidence="1">Belongs to the biotin--protein ligase family.</text>
</comment>
<dbReference type="EMBL" id="LR785771">
    <property type="protein sequence ID" value="CAB3253290.1"/>
    <property type="molecule type" value="mRNA"/>
</dbReference>
<accession>A0A6F9DFA7</accession>
<gene>
    <name evidence="4" type="primary">Hlcs-001</name>
</gene>
<dbReference type="Pfam" id="PF02237">
    <property type="entry name" value="BPL_C"/>
    <property type="match status" value="1"/>
</dbReference>
<dbReference type="CDD" id="cd16442">
    <property type="entry name" value="BPL"/>
    <property type="match status" value="1"/>
</dbReference>
<dbReference type="InterPro" id="IPR003142">
    <property type="entry name" value="BPL_C"/>
</dbReference>
<dbReference type="PANTHER" id="PTHR12835">
    <property type="entry name" value="BIOTIN PROTEIN LIGASE"/>
    <property type="match status" value="1"/>
</dbReference>
<organism evidence="4">
    <name type="scientific">Phallusia mammillata</name>
    <dbReference type="NCBI Taxonomy" id="59560"/>
    <lineage>
        <taxon>Eukaryota</taxon>
        <taxon>Metazoa</taxon>
        <taxon>Chordata</taxon>
        <taxon>Tunicata</taxon>
        <taxon>Ascidiacea</taxon>
        <taxon>Phlebobranchia</taxon>
        <taxon>Ascidiidae</taxon>
        <taxon>Phallusia</taxon>
    </lineage>
</organism>
<dbReference type="PROSITE" id="PS51733">
    <property type="entry name" value="BPL_LPL_CATALYTIC"/>
    <property type="match status" value="1"/>
</dbReference>
<keyword evidence="2 4" id="KW-0436">Ligase</keyword>
<evidence type="ECO:0000259" key="3">
    <source>
        <dbReference type="PROSITE" id="PS51733"/>
    </source>
</evidence>
<dbReference type="GO" id="GO:0005737">
    <property type="term" value="C:cytoplasm"/>
    <property type="evidence" value="ECO:0007669"/>
    <property type="project" value="TreeGrafter"/>
</dbReference>
<dbReference type="NCBIfam" id="TIGR00121">
    <property type="entry name" value="birA_ligase"/>
    <property type="match status" value="1"/>
</dbReference>